<dbReference type="InterPro" id="IPR041854">
    <property type="entry name" value="BFD-like_2Fe2S-bd_dom_sf"/>
</dbReference>
<accession>A0A7W6G7Q6</accession>
<sequence>MIRKKLAIASVSHYKAIHSLWSLVAMYICICNALREKDLRATARCHAGDAETLYNRLGCRPQCRQCLEDADQIVAEERSAVPA</sequence>
<dbReference type="EMBL" id="JACIDX010000013">
    <property type="protein sequence ID" value="MBB3956425.1"/>
    <property type="molecule type" value="Genomic_DNA"/>
</dbReference>
<name>A0A7W6G7Q6_9SPHN</name>
<reference evidence="2 3" key="1">
    <citation type="submission" date="2020-08" db="EMBL/GenBank/DDBJ databases">
        <title>Genomic Encyclopedia of Type Strains, Phase IV (KMG-IV): sequencing the most valuable type-strain genomes for metagenomic binning, comparative biology and taxonomic classification.</title>
        <authorList>
            <person name="Goeker M."/>
        </authorList>
    </citation>
    <scope>NUCLEOTIDE SEQUENCE [LARGE SCALE GENOMIC DNA]</scope>
    <source>
        <strain evidence="2 3">DSM 27057</strain>
    </source>
</reference>
<dbReference type="Pfam" id="PF04324">
    <property type="entry name" value="Fer2_BFD"/>
    <property type="match status" value="1"/>
</dbReference>
<dbReference type="Gene3D" id="1.10.10.1100">
    <property type="entry name" value="BFD-like [2Fe-2S]-binding domain"/>
    <property type="match status" value="1"/>
</dbReference>
<dbReference type="RefSeq" id="WP_343059146.1">
    <property type="nucleotide sequence ID" value="NZ_JACIDX010000013.1"/>
</dbReference>
<gene>
    <name evidence="2" type="ORF">GGR38_003388</name>
</gene>
<protein>
    <submittedName>
        <fullName evidence="2">Bacterioferritin-associated ferredoxin</fullName>
    </submittedName>
</protein>
<feature type="domain" description="BFD-like [2Fe-2S]-binding" evidence="1">
    <location>
        <begin position="27"/>
        <end position="76"/>
    </location>
</feature>
<proteinExistence type="predicted"/>
<keyword evidence="3" id="KW-1185">Reference proteome</keyword>
<evidence type="ECO:0000259" key="1">
    <source>
        <dbReference type="Pfam" id="PF04324"/>
    </source>
</evidence>
<organism evidence="2 3">
    <name type="scientific">Novosphingobium sediminicola</name>
    <dbReference type="NCBI Taxonomy" id="563162"/>
    <lineage>
        <taxon>Bacteria</taxon>
        <taxon>Pseudomonadati</taxon>
        <taxon>Pseudomonadota</taxon>
        <taxon>Alphaproteobacteria</taxon>
        <taxon>Sphingomonadales</taxon>
        <taxon>Sphingomonadaceae</taxon>
        <taxon>Novosphingobium</taxon>
    </lineage>
</organism>
<evidence type="ECO:0000313" key="2">
    <source>
        <dbReference type="EMBL" id="MBB3956425.1"/>
    </source>
</evidence>
<comment type="caution">
    <text evidence="2">The sequence shown here is derived from an EMBL/GenBank/DDBJ whole genome shotgun (WGS) entry which is preliminary data.</text>
</comment>
<dbReference type="AlphaFoldDB" id="A0A7W6G7Q6"/>
<dbReference type="InterPro" id="IPR007419">
    <property type="entry name" value="BFD-like_2Fe2S-bd_dom"/>
</dbReference>
<dbReference type="Proteomes" id="UP000548867">
    <property type="component" value="Unassembled WGS sequence"/>
</dbReference>
<evidence type="ECO:0000313" key="3">
    <source>
        <dbReference type="Proteomes" id="UP000548867"/>
    </source>
</evidence>